<proteinExistence type="predicted"/>
<dbReference type="EMBL" id="BPLQ01011596">
    <property type="protein sequence ID" value="GIY59049.1"/>
    <property type="molecule type" value="Genomic_DNA"/>
</dbReference>
<evidence type="ECO:0000313" key="1">
    <source>
        <dbReference type="EMBL" id="GIY59049.1"/>
    </source>
</evidence>
<reference evidence="1 2" key="1">
    <citation type="submission" date="2021-06" db="EMBL/GenBank/DDBJ databases">
        <title>Caerostris darwini draft genome.</title>
        <authorList>
            <person name="Kono N."/>
            <person name="Arakawa K."/>
        </authorList>
    </citation>
    <scope>NUCLEOTIDE SEQUENCE [LARGE SCALE GENOMIC DNA]</scope>
</reference>
<sequence length="122" mass="14001">MAAGGKSEIGRRLSQMQEKDRGFLELIRTRVELLVLLQTQLTYPKRNKGFLVAKNSYSVVVPLFSYDYDHHNELLFFIHLKGSALRSHPIRKTPVGKPIDDPTIVWDLKSELSFEKSQISTD</sequence>
<comment type="caution">
    <text evidence="1">The sequence shown here is derived from an EMBL/GenBank/DDBJ whole genome shotgun (WGS) entry which is preliminary data.</text>
</comment>
<keyword evidence="2" id="KW-1185">Reference proteome</keyword>
<evidence type="ECO:0000313" key="2">
    <source>
        <dbReference type="Proteomes" id="UP001054837"/>
    </source>
</evidence>
<protein>
    <submittedName>
        <fullName evidence="1">Uncharacterized protein</fullName>
    </submittedName>
</protein>
<name>A0AAV4UMN5_9ARAC</name>
<accession>A0AAV4UMN5</accession>
<organism evidence="1 2">
    <name type="scientific">Caerostris darwini</name>
    <dbReference type="NCBI Taxonomy" id="1538125"/>
    <lineage>
        <taxon>Eukaryota</taxon>
        <taxon>Metazoa</taxon>
        <taxon>Ecdysozoa</taxon>
        <taxon>Arthropoda</taxon>
        <taxon>Chelicerata</taxon>
        <taxon>Arachnida</taxon>
        <taxon>Araneae</taxon>
        <taxon>Araneomorphae</taxon>
        <taxon>Entelegynae</taxon>
        <taxon>Araneoidea</taxon>
        <taxon>Araneidae</taxon>
        <taxon>Caerostris</taxon>
    </lineage>
</organism>
<dbReference type="AlphaFoldDB" id="A0AAV4UMN5"/>
<dbReference type="Proteomes" id="UP001054837">
    <property type="component" value="Unassembled WGS sequence"/>
</dbReference>
<gene>
    <name evidence="1" type="ORF">CDAR_275541</name>
</gene>